<evidence type="ECO:0000256" key="1">
    <source>
        <dbReference type="ARBA" id="ARBA00007261"/>
    </source>
</evidence>
<evidence type="ECO:0000259" key="2">
    <source>
        <dbReference type="Pfam" id="PF00675"/>
    </source>
</evidence>
<organism evidence="4 5">
    <name type="scientific">Ktedonobacter robiniae</name>
    <dbReference type="NCBI Taxonomy" id="2778365"/>
    <lineage>
        <taxon>Bacteria</taxon>
        <taxon>Bacillati</taxon>
        <taxon>Chloroflexota</taxon>
        <taxon>Ktedonobacteria</taxon>
        <taxon>Ktedonobacterales</taxon>
        <taxon>Ktedonobacteraceae</taxon>
        <taxon>Ktedonobacter</taxon>
    </lineage>
</organism>
<feature type="domain" description="Peptidase M16 C-terminal" evidence="3">
    <location>
        <begin position="170"/>
        <end position="340"/>
    </location>
</feature>
<comment type="similarity">
    <text evidence="1">Belongs to the peptidase M16 family.</text>
</comment>
<protein>
    <submittedName>
        <fullName evidence="4">Peptidase M16</fullName>
    </submittedName>
</protein>
<feature type="domain" description="Peptidase M16 N-terminal" evidence="2">
    <location>
        <begin position="25"/>
        <end position="163"/>
    </location>
</feature>
<evidence type="ECO:0000313" key="5">
    <source>
        <dbReference type="Proteomes" id="UP000654345"/>
    </source>
</evidence>
<sequence>MNMFAADYLIKSIFPNGLQILVQPRRYARTTSWGIFVNHGVRDETKESNGISHFMEHVIFNAQYRSQSELARLVQQGAIVEAFTTKEYTQFSVTTVPAENDAALQSLATLIRRPSFNTSLIETERGVIDQEIKTFMSTRKSLDEWVERALFGNRSLGLFTLGPRENLDTFNEANLQERYSTYYTPLRTVIICQGAVEGTEVLEKVFDAFHDWAQKPTSIPPPRFEDVPQMIGIPTSSQQVSLYVAFRGPSLTNIDRLPFSLIADCLGLGVGSRLWNSLREERQLVYEIQATPTTYGVAGYMTIRLSCERNKVREVIQVLLAEIAKLHQGLDDSELERARTIRTTGLLHQHENSRLMLPSTGKFAVNGLTLFVDTEIQSLKLVTTDDTARVARQYLNEDTLAIVAYGLSREELLNSVA</sequence>
<comment type="caution">
    <text evidence="4">The sequence shown here is derived from an EMBL/GenBank/DDBJ whole genome shotgun (WGS) entry which is preliminary data.</text>
</comment>
<dbReference type="InterPro" id="IPR007863">
    <property type="entry name" value="Peptidase_M16_C"/>
</dbReference>
<dbReference type="Pfam" id="PF00675">
    <property type="entry name" value="Peptidase_M16"/>
    <property type="match status" value="1"/>
</dbReference>
<dbReference type="RefSeq" id="WP_201374233.1">
    <property type="nucleotide sequence ID" value="NZ_BNJG01000002.1"/>
</dbReference>
<dbReference type="Gene3D" id="3.30.830.10">
    <property type="entry name" value="Metalloenzyme, LuxS/M16 peptidase-like"/>
    <property type="match status" value="2"/>
</dbReference>
<dbReference type="InterPro" id="IPR011765">
    <property type="entry name" value="Pept_M16_N"/>
</dbReference>
<name>A0ABQ3UZ53_9CHLR</name>
<dbReference type="SUPFAM" id="SSF63411">
    <property type="entry name" value="LuxS/MPP-like metallohydrolase"/>
    <property type="match status" value="2"/>
</dbReference>
<gene>
    <name evidence="4" type="ORF">KSB_64280</name>
</gene>
<dbReference type="InterPro" id="IPR050361">
    <property type="entry name" value="MPP/UQCRC_Complex"/>
</dbReference>
<dbReference type="Pfam" id="PF05193">
    <property type="entry name" value="Peptidase_M16_C"/>
    <property type="match status" value="1"/>
</dbReference>
<dbReference type="PANTHER" id="PTHR11851">
    <property type="entry name" value="METALLOPROTEASE"/>
    <property type="match status" value="1"/>
</dbReference>
<reference evidence="4 5" key="1">
    <citation type="journal article" date="2021" name="Int. J. Syst. Evol. Microbiol.">
        <title>Reticulibacter mediterranei gen. nov., sp. nov., within the new family Reticulibacteraceae fam. nov., and Ktedonospora formicarum gen. nov., sp. nov., Ktedonobacter robiniae sp. nov., Dictyobacter formicarum sp. nov. and Dictyobacter arantiisoli sp. nov., belonging to the class Ktedonobacteria.</title>
        <authorList>
            <person name="Yabe S."/>
            <person name="Zheng Y."/>
            <person name="Wang C.M."/>
            <person name="Sakai Y."/>
            <person name="Abe K."/>
            <person name="Yokota A."/>
            <person name="Donadio S."/>
            <person name="Cavaletti L."/>
            <person name="Monciardini P."/>
        </authorList>
    </citation>
    <scope>NUCLEOTIDE SEQUENCE [LARGE SCALE GENOMIC DNA]</scope>
    <source>
        <strain evidence="4 5">SOSP1-30</strain>
    </source>
</reference>
<keyword evidence="5" id="KW-1185">Reference proteome</keyword>
<dbReference type="Proteomes" id="UP000654345">
    <property type="component" value="Unassembled WGS sequence"/>
</dbReference>
<evidence type="ECO:0000313" key="4">
    <source>
        <dbReference type="EMBL" id="GHO57953.1"/>
    </source>
</evidence>
<accession>A0ABQ3UZ53</accession>
<dbReference type="PANTHER" id="PTHR11851:SF49">
    <property type="entry name" value="MITOCHONDRIAL-PROCESSING PEPTIDASE SUBUNIT ALPHA"/>
    <property type="match status" value="1"/>
</dbReference>
<proteinExistence type="inferred from homology"/>
<dbReference type="EMBL" id="BNJG01000002">
    <property type="protein sequence ID" value="GHO57953.1"/>
    <property type="molecule type" value="Genomic_DNA"/>
</dbReference>
<dbReference type="InterPro" id="IPR011249">
    <property type="entry name" value="Metalloenz_LuxS/M16"/>
</dbReference>
<evidence type="ECO:0000259" key="3">
    <source>
        <dbReference type="Pfam" id="PF05193"/>
    </source>
</evidence>